<keyword evidence="2" id="KW-1185">Reference proteome</keyword>
<dbReference type="GeneID" id="69035861"/>
<dbReference type="InParanoid" id="C0NHM3"/>
<dbReference type="EMBL" id="GG663365">
    <property type="protein sequence ID" value="EEH09308.1"/>
    <property type="molecule type" value="Genomic_DNA"/>
</dbReference>
<protein>
    <submittedName>
        <fullName evidence="1">Uncharacterized protein</fullName>
    </submittedName>
</protein>
<proteinExistence type="predicted"/>
<dbReference type="RefSeq" id="XP_045289789.1">
    <property type="nucleotide sequence ID" value="XM_045429894.1"/>
</dbReference>
<accession>C0NHM3</accession>
<reference evidence="1" key="1">
    <citation type="submission" date="2009-02" db="EMBL/GenBank/DDBJ databases">
        <title>The Genome Sequence of Ajellomyces capsulatus strain G186AR.</title>
        <authorList>
            <consortium name="The Broad Institute Genome Sequencing Platform"/>
            <person name="Champion M."/>
            <person name="Cuomo C."/>
            <person name="Ma L.-J."/>
            <person name="Henn M.R."/>
            <person name="Sil A."/>
            <person name="Goldman B."/>
            <person name="Young S.K."/>
            <person name="Kodira C.D."/>
            <person name="Zeng Q."/>
            <person name="Koehrsen M."/>
            <person name="Alvarado L."/>
            <person name="Berlin A."/>
            <person name="Borenstein D."/>
            <person name="Chen Z."/>
            <person name="Engels R."/>
            <person name="Freedman E."/>
            <person name="Gellesch M."/>
            <person name="Goldberg J."/>
            <person name="Griggs A."/>
            <person name="Gujja S."/>
            <person name="Heiman D."/>
            <person name="Hepburn T."/>
            <person name="Howarth C."/>
            <person name="Jen D."/>
            <person name="Larson L."/>
            <person name="Lewis B."/>
            <person name="Mehta T."/>
            <person name="Park D."/>
            <person name="Pearson M."/>
            <person name="Roberts A."/>
            <person name="Saif S."/>
            <person name="Shea T."/>
            <person name="Shenoy N."/>
            <person name="Sisk P."/>
            <person name="Stolte C."/>
            <person name="Sykes S."/>
            <person name="Walk T."/>
            <person name="White J."/>
            <person name="Yandava C."/>
            <person name="Klein B."/>
            <person name="McEwen J.G."/>
            <person name="Puccia R."/>
            <person name="Goldman G.H."/>
            <person name="Felipe M.S."/>
            <person name="Nino-Vega G."/>
            <person name="San-Blas G."/>
            <person name="Taylor J."/>
            <person name="Mendoza L."/>
            <person name="Galagan J."/>
            <person name="Nusbaum C."/>
            <person name="Birren B."/>
        </authorList>
    </citation>
    <scope>NUCLEOTIDE SEQUENCE</scope>
    <source>
        <strain evidence="1">G186AR</strain>
    </source>
</reference>
<organism evidence="1 2">
    <name type="scientific">Ajellomyces capsulatus (strain G186AR / H82 / ATCC MYA-2454 / RMSCC 2432)</name>
    <name type="common">Darling's disease fungus</name>
    <name type="synonym">Histoplasma capsulatum</name>
    <dbReference type="NCBI Taxonomy" id="447093"/>
    <lineage>
        <taxon>Eukaryota</taxon>
        <taxon>Fungi</taxon>
        <taxon>Dikarya</taxon>
        <taxon>Ascomycota</taxon>
        <taxon>Pezizomycotina</taxon>
        <taxon>Eurotiomycetes</taxon>
        <taxon>Eurotiomycetidae</taxon>
        <taxon>Onygenales</taxon>
        <taxon>Ajellomycetaceae</taxon>
        <taxon>Histoplasma</taxon>
    </lineage>
</organism>
<dbReference type="HOGENOM" id="CLU_2170328_0_0_1"/>
<sequence>MASTSGHVAKTLQDFRVDELLSQRSYCMANFYYTGNWSQGLAGPVASLKISPKQRTVIFAVGNHIYELSPTEVQEVPLSLQPVPSVVLQANWKVKMHDGSANIKKGLWLN</sequence>
<evidence type="ECO:0000313" key="2">
    <source>
        <dbReference type="Proteomes" id="UP000001631"/>
    </source>
</evidence>
<gene>
    <name evidence="1" type="ORF">HCBG_02845</name>
</gene>
<dbReference type="Proteomes" id="UP000001631">
    <property type="component" value="Unassembled WGS sequence"/>
</dbReference>
<dbReference type="AlphaFoldDB" id="C0NHM3"/>
<evidence type="ECO:0000313" key="1">
    <source>
        <dbReference type="EMBL" id="EEH09308.1"/>
    </source>
</evidence>
<name>C0NHM3_AJECG</name>